<evidence type="ECO:0000313" key="9">
    <source>
        <dbReference type="EMBL" id="AEC02438.1"/>
    </source>
</evidence>
<dbReference type="Gene3D" id="1.10.569.10">
    <property type="entry name" value="Aldehyde Ferredoxin Oxidoreductase Protein, subunit A, domain 2"/>
    <property type="match status" value="1"/>
</dbReference>
<dbReference type="InterPro" id="IPR051919">
    <property type="entry name" value="W-dependent_AOR"/>
</dbReference>
<dbReference type="InterPro" id="IPR001203">
    <property type="entry name" value="OxRdtase_Ald_Fedxn_C"/>
</dbReference>
<accession>F4GLP4</accession>
<dbReference type="PANTHER" id="PTHR30038">
    <property type="entry name" value="ALDEHYDE FERREDOXIN OXIDOREDUCTASE"/>
    <property type="match status" value="1"/>
</dbReference>
<evidence type="ECO:0000256" key="5">
    <source>
        <dbReference type="ARBA" id="ARBA00023004"/>
    </source>
</evidence>
<reference evidence="10" key="1">
    <citation type="submission" date="2011-04" db="EMBL/GenBank/DDBJ databases">
        <title>The complete genome of Spirochaeta coccoides DSM 17374.</title>
        <authorList>
            <person name="Lucas S."/>
            <person name="Copeland A."/>
            <person name="Lapidus A."/>
            <person name="Bruce D."/>
            <person name="Goodwin L."/>
            <person name="Pitluck S."/>
            <person name="Peters L."/>
            <person name="Kyrpides N."/>
            <person name="Mavromatis K."/>
            <person name="Pagani I."/>
            <person name="Ivanova N."/>
            <person name="Ovchinnikova G."/>
            <person name="Lu M."/>
            <person name="Detter J.C."/>
            <person name="Tapia R."/>
            <person name="Han C."/>
            <person name="Land M."/>
            <person name="Hauser L."/>
            <person name="Markowitz V."/>
            <person name="Cheng J.-F."/>
            <person name="Hugenholtz P."/>
            <person name="Woyke T."/>
            <person name="Wu D."/>
            <person name="Spring S."/>
            <person name="Schroeder M."/>
            <person name="Brambilla E."/>
            <person name="Klenk H.-P."/>
            <person name="Eisen J.A."/>
        </authorList>
    </citation>
    <scope>NUCLEOTIDE SEQUENCE [LARGE SCALE GENOMIC DNA]</scope>
    <source>
        <strain evidence="10">ATCC BAA-1237 / DSM 17374 / SPN1</strain>
    </source>
</reference>
<evidence type="ECO:0000256" key="3">
    <source>
        <dbReference type="ARBA" id="ARBA00022485"/>
    </source>
</evidence>
<organism evidence="9 10">
    <name type="scientific">Parasphaerochaeta coccoides (strain ATCC BAA-1237 / DSM 17374 / SPN1)</name>
    <name type="common">Sphaerochaeta coccoides</name>
    <dbReference type="NCBI Taxonomy" id="760011"/>
    <lineage>
        <taxon>Bacteria</taxon>
        <taxon>Pseudomonadati</taxon>
        <taxon>Spirochaetota</taxon>
        <taxon>Spirochaetia</taxon>
        <taxon>Spirochaetales</taxon>
        <taxon>Sphaerochaetaceae</taxon>
        <taxon>Parasphaerochaeta</taxon>
    </lineage>
</organism>
<keyword evidence="10" id="KW-1185">Reference proteome</keyword>
<dbReference type="InterPro" id="IPR036503">
    <property type="entry name" value="Ald_Fedxn_OxRdtase_N_sf"/>
</dbReference>
<evidence type="ECO:0000256" key="1">
    <source>
        <dbReference type="ARBA" id="ARBA00001966"/>
    </source>
</evidence>
<reference evidence="9 10" key="2">
    <citation type="journal article" date="2012" name="Stand. Genomic Sci.">
        <title>Complete genome sequence of the termite hindgut bacterium Spirochaeta coccoides type strain (SPN1(T)), reclassification in the genus Sphaerochaeta as Sphaerochaeta coccoides comb. nov. and emendations of the family Spirochaetaceae and the genus Sphaerochaeta.</title>
        <authorList>
            <person name="Abt B."/>
            <person name="Han C."/>
            <person name="Scheuner C."/>
            <person name="Lu M."/>
            <person name="Lapidus A."/>
            <person name="Nolan M."/>
            <person name="Lucas S."/>
            <person name="Hammon N."/>
            <person name="Deshpande S."/>
            <person name="Cheng J.F."/>
            <person name="Tapia R."/>
            <person name="Goodwin L.A."/>
            <person name="Pitluck S."/>
            <person name="Liolios K."/>
            <person name="Pagani I."/>
            <person name="Ivanova N."/>
            <person name="Mavromatis K."/>
            <person name="Mikhailova N."/>
            <person name="Huntemann M."/>
            <person name="Pati A."/>
            <person name="Chen A."/>
            <person name="Palaniappan K."/>
            <person name="Land M."/>
            <person name="Hauser L."/>
            <person name="Brambilla E.M."/>
            <person name="Rohde M."/>
            <person name="Spring S."/>
            <person name="Gronow S."/>
            <person name="Goker M."/>
            <person name="Woyke T."/>
            <person name="Bristow J."/>
            <person name="Eisen J.A."/>
            <person name="Markowitz V."/>
            <person name="Hugenholtz P."/>
            <person name="Kyrpides N.C."/>
            <person name="Klenk H.P."/>
            <person name="Detter J.C."/>
        </authorList>
    </citation>
    <scope>NUCLEOTIDE SEQUENCE [LARGE SCALE GENOMIC DNA]</scope>
    <source>
        <strain evidence="10">ATCC BAA-1237 / DSM 17374 / SPN1</strain>
    </source>
</reference>
<dbReference type="GO" id="GO:0009055">
    <property type="term" value="F:electron transfer activity"/>
    <property type="evidence" value="ECO:0007669"/>
    <property type="project" value="InterPro"/>
</dbReference>
<evidence type="ECO:0000256" key="4">
    <source>
        <dbReference type="ARBA" id="ARBA00022723"/>
    </source>
</evidence>
<dbReference type="SMART" id="SM00790">
    <property type="entry name" value="AFOR_N"/>
    <property type="match status" value="1"/>
</dbReference>
<dbReference type="eggNOG" id="COG2414">
    <property type="taxonomic scope" value="Bacteria"/>
</dbReference>
<evidence type="ECO:0000256" key="6">
    <source>
        <dbReference type="ARBA" id="ARBA00023014"/>
    </source>
</evidence>
<dbReference type="STRING" id="760011.Spico_1227"/>
<dbReference type="Pfam" id="PF02730">
    <property type="entry name" value="AFOR_N"/>
    <property type="match status" value="1"/>
</dbReference>
<dbReference type="GO" id="GO:0033726">
    <property type="term" value="F:aldehyde ferredoxin oxidoreductase activity"/>
    <property type="evidence" value="ECO:0007669"/>
    <property type="project" value="UniProtKB-EC"/>
</dbReference>
<keyword evidence="6" id="KW-0411">Iron-sulfur</keyword>
<dbReference type="EMBL" id="CP002659">
    <property type="protein sequence ID" value="AEC02438.1"/>
    <property type="molecule type" value="Genomic_DNA"/>
</dbReference>
<dbReference type="GO" id="GO:0046872">
    <property type="term" value="F:metal ion binding"/>
    <property type="evidence" value="ECO:0007669"/>
    <property type="project" value="UniProtKB-KW"/>
</dbReference>
<dbReference type="PANTHER" id="PTHR30038:SF0">
    <property type="entry name" value="TUNGSTEN-CONTAINING ALDEHYDE FERREDOXIN OXIDOREDUCTASE"/>
    <property type="match status" value="1"/>
</dbReference>
<name>F4GLP4_PARC1</name>
<dbReference type="KEGG" id="scc:Spico_1227"/>
<sequence length="646" mass="70480">MTMSPYEDYQVDDTPSLQGSSRQVVPPHEREGRCLVIDLDSRSWRIDPIASPLLEVCAGGRLLALALYEKYVRDTATVTARYEQGNPMVFACGMITGYEYMDGGFSVVTRSPVTRRISVAYSDTAFGRFLRFCSYDALVLSGRLHRSSVIVIDEKGVSFMYADKYYEATTAAMDDALGACANVTVLSIGAAGEHGVACASLVCQAQSIGRGGLGAVMGLKNIKAISISARPSTAEDGVRIPAADRKAFTANFQRLRRRIRLNPVCRALARYGSAVEVTDSVSTGTVSINNFTYSADPRLRYLGGQEQLRLHGQVRYTIFSRLLPDIASPASQNEPGFSEAIMLGSHQGIFDPDIVRSLLAVCVEQGMDPVSAGGMLGWVRHGMEAGAFHDAPFISAGESFVVFAARLLRDIALCKNRAIGFAGGIDAAAQAYGHKEFAFSVRGLELGPYDIRSARGQALVDMTGYGGSFMAGVIQPALQRGSVNKTAAWVVHDESVRYGCETMGLDPCFGAQIYYWGRRGASGRISASLGTFKLLHAPFLGIRMMAHRFMPGFISSIVGHDVSYARVLLLGRRARRIQERLDKRLNGSDDDCTAADFSPYFSIIPTENGSWHDVLSIRPLRDAYRRMRHVYDAVDTIDGEREPDAF</sequence>
<comment type="similarity">
    <text evidence="2">Belongs to the AOR/FOR family.</text>
</comment>
<feature type="region of interest" description="Disordered" evidence="7">
    <location>
        <begin position="1"/>
        <end position="26"/>
    </location>
</feature>
<protein>
    <submittedName>
        <fullName evidence="9">Aldehyde ferredoxin oxidoreductase</fullName>
        <ecNumber evidence="9">1.2.7.5</ecNumber>
    </submittedName>
</protein>
<dbReference type="RefSeq" id="WP_013739833.1">
    <property type="nucleotide sequence ID" value="NC_015436.1"/>
</dbReference>
<dbReference type="InterPro" id="IPR013983">
    <property type="entry name" value="Ald_Fedxn_OxRdtase_N"/>
</dbReference>
<feature type="domain" description="Aldehyde ferredoxin oxidoreductase N-terminal" evidence="8">
    <location>
        <begin position="32"/>
        <end position="231"/>
    </location>
</feature>
<comment type="cofactor">
    <cofactor evidence="1">
        <name>[4Fe-4S] cluster</name>
        <dbReference type="ChEBI" id="CHEBI:49883"/>
    </cofactor>
</comment>
<evidence type="ECO:0000256" key="7">
    <source>
        <dbReference type="SAM" id="MobiDB-lite"/>
    </source>
</evidence>
<keyword evidence="5" id="KW-0408">Iron</keyword>
<dbReference type="SUPFAM" id="SSF48310">
    <property type="entry name" value="Aldehyde ferredoxin oxidoreductase, C-terminal domains"/>
    <property type="match status" value="1"/>
</dbReference>
<dbReference type="SUPFAM" id="SSF56228">
    <property type="entry name" value="Aldehyde ferredoxin oxidoreductase, N-terminal domain"/>
    <property type="match status" value="1"/>
</dbReference>
<dbReference type="InterPro" id="IPR013984">
    <property type="entry name" value="Ald_Fedxn_OxRdtase_dom2"/>
</dbReference>
<proteinExistence type="inferred from homology"/>
<evidence type="ECO:0000256" key="2">
    <source>
        <dbReference type="ARBA" id="ARBA00011032"/>
    </source>
</evidence>
<keyword evidence="4" id="KW-0479">Metal-binding</keyword>
<dbReference type="HOGENOM" id="CLU_423832_0_0_12"/>
<evidence type="ECO:0000313" key="10">
    <source>
        <dbReference type="Proteomes" id="UP000007939"/>
    </source>
</evidence>
<dbReference type="Pfam" id="PF01314">
    <property type="entry name" value="AFOR_C"/>
    <property type="match status" value="1"/>
</dbReference>
<keyword evidence="3" id="KW-0004">4Fe-4S</keyword>
<dbReference type="EC" id="1.2.7.5" evidence="9"/>
<dbReference type="Proteomes" id="UP000007939">
    <property type="component" value="Chromosome"/>
</dbReference>
<dbReference type="Gene3D" id="3.60.9.10">
    <property type="entry name" value="Aldehyde ferredoxin oxidoreductase, N-terminal domain"/>
    <property type="match status" value="1"/>
</dbReference>
<dbReference type="InterPro" id="IPR036021">
    <property type="entry name" value="Tungsten_al_ferr_oxy-like_C"/>
</dbReference>
<gene>
    <name evidence="9" type="ordered locus">Spico_1227</name>
</gene>
<keyword evidence="9" id="KW-0560">Oxidoreductase</keyword>
<feature type="compositionally biased region" description="Polar residues" evidence="7">
    <location>
        <begin position="13"/>
        <end position="23"/>
    </location>
</feature>
<dbReference type="GO" id="GO:0051539">
    <property type="term" value="F:4 iron, 4 sulfur cluster binding"/>
    <property type="evidence" value="ECO:0007669"/>
    <property type="project" value="UniProtKB-KW"/>
</dbReference>
<dbReference type="AlphaFoldDB" id="F4GLP4"/>
<evidence type="ECO:0000259" key="8">
    <source>
        <dbReference type="SMART" id="SM00790"/>
    </source>
</evidence>